<feature type="region of interest" description="Disordered" evidence="2">
    <location>
        <begin position="334"/>
        <end position="354"/>
    </location>
</feature>
<feature type="compositionally biased region" description="Polar residues" evidence="2">
    <location>
        <begin position="211"/>
        <end position="225"/>
    </location>
</feature>
<dbReference type="OrthoDB" id="8251006at2759"/>
<accession>A0A423SK25</accession>
<reference evidence="3 4" key="2">
    <citation type="submission" date="2019-01" db="EMBL/GenBank/DDBJ databases">
        <title>The decoding of complex shrimp genome reveals the adaptation for benthos swimmer, frequently molting mechanism and breeding impact on genome.</title>
        <authorList>
            <person name="Sun Y."/>
            <person name="Gao Y."/>
            <person name="Yu Y."/>
        </authorList>
    </citation>
    <scope>NUCLEOTIDE SEQUENCE [LARGE SCALE GENOMIC DNA]</scope>
    <source>
        <tissue evidence="3">Muscle</tissue>
    </source>
</reference>
<feature type="compositionally biased region" description="Polar residues" evidence="2">
    <location>
        <begin position="188"/>
        <end position="204"/>
    </location>
</feature>
<dbReference type="InterPro" id="IPR000618">
    <property type="entry name" value="Insect_cuticle"/>
</dbReference>
<dbReference type="GO" id="GO:0042302">
    <property type="term" value="F:structural constituent of cuticle"/>
    <property type="evidence" value="ECO:0007669"/>
    <property type="project" value="UniProtKB-UniRule"/>
</dbReference>
<dbReference type="PROSITE" id="PS51155">
    <property type="entry name" value="CHIT_BIND_RR_2"/>
    <property type="match status" value="1"/>
</dbReference>
<feature type="compositionally biased region" description="Low complexity" evidence="2">
    <location>
        <begin position="226"/>
        <end position="240"/>
    </location>
</feature>
<evidence type="ECO:0008006" key="5">
    <source>
        <dbReference type="Google" id="ProtNLM"/>
    </source>
</evidence>
<evidence type="ECO:0000313" key="4">
    <source>
        <dbReference type="Proteomes" id="UP000283509"/>
    </source>
</evidence>
<evidence type="ECO:0000256" key="1">
    <source>
        <dbReference type="PROSITE-ProRule" id="PRU00497"/>
    </source>
</evidence>
<feature type="region of interest" description="Disordered" evidence="2">
    <location>
        <begin position="72"/>
        <end position="317"/>
    </location>
</feature>
<dbReference type="Proteomes" id="UP000283509">
    <property type="component" value="Unassembled WGS sequence"/>
</dbReference>
<evidence type="ECO:0000313" key="3">
    <source>
        <dbReference type="EMBL" id="ROT64597.1"/>
    </source>
</evidence>
<comment type="caution">
    <text evidence="3">The sequence shown here is derived from an EMBL/GenBank/DDBJ whole genome shotgun (WGS) entry which is preliminary data.</text>
</comment>
<name>A0A423SK25_PENVA</name>
<feature type="compositionally biased region" description="Polar residues" evidence="2">
    <location>
        <begin position="284"/>
        <end position="297"/>
    </location>
</feature>
<proteinExistence type="predicted"/>
<sequence>MNITPPCLRRPDRLAAPPRRYQTYDGQYRKEKRLDDGTVIGTYGWVDATGLLRLYDYIADLSGYRIVRKKTLKMAQQPRAPVTDAPVRRKPSRPSSFRTPSRASVRDQPGLSVSVRTPTPKPSYTPIRTSAVRRPQAPRRTAPSSGKARRRGSTRWGRRPQGAAATPEERTPTRATTFSPSRRRTTTQAPQSPKQDSKPQNDVQSFGFGSKLSSGTRGANNLGKQTNTDLTTTNTGGALDSPDAPQQALPLGESGSEAQPDQAPVGAPTGNPAAHANRGHEGTETQLTSHTTATQANGEAGTLTRRRTQGTREHLVQRTGDLLIERTRDLVTERPGGDKVTEAPDNGPINRRLPEAGTYSINYDLGNQFHKEKILPDGTKVGK</sequence>
<dbReference type="EMBL" id="QCYY01003225">
    <property type="protein sequence ID" value="ROT64597.1"/>
    <property type="molecule type" value="Genomic_DNA"/>
</dbReference>
<organism evidence="3 4">
    <name type="scientific">Penaeus vannamei</name>
    <name type="common">Whiteleg shrimp</name>
    <name type="synonym">Litopenaeus vannamei</name>
    <dbReference type="NCBI Taxonomy" id="6689"/>
    <lineage>
        <taxon>Eukaryota</taxon>
        <taxon>Metazoa</taxon>
        <taxon>Ecdysozoa</taxon>
        <taxon>Arthropoda</taxon>
        <taxon>Crustacea</taxon>
        <taxon>Multicrustacea</taxon>
        <taxon>Malacostraca</taxon>
        <taxon>Eumalacostraca</taxon>
        <taxon>Eucarida</taxon>
        <taxon>Decapoda</taxon>
        <taxon>Dendrobranchiata</taxon>
        <taxon>Penaeoidea</taxon>
        <taxon>Penaeidae</taxon>
        <taxon>Penaeus</taxon>
    </lineage>
</organism>
<dbReference type="Pfam" id="PF00379">
    <property type="entry name" value="Chitin_bind_4"/>
    <property type="match status" value="1"/>
</dbReference>
<dbReference type="AlphaFoldDB" id="A0A423SK25"/>
<keyword evidence="4" id="KW-1185">Reference proteome</keyword>
<gene>
    <name evidence="3" type="ORF">C7M84_017468</name>
</gene>
<feature type="compositionally biased region" description="Low complexity" evidence="2">
    <location>
        <begin position="93"/>
        <end position="103"/>
    </location>
</feature>
<feature type="compositionally biased region" description="Basic residues" evidence="2">
    <location>
        <begin position="147"/>
        <end position="158"/>
    </location>
</feature>
<keyword evidence="1" id="KW-0193">Cuticle</keyword>
<evidence type="ECO:0000256" key="2">
    <source>
        <dbReference type="SAM" id="MobiDB-lite"/>
    </source>
</evidence>
<protein>
    <recommendedName>
        <fullName evidence="5">Cuticle protein 6</fullName>
    </recommendedName>
</protein>
<reference evidence="3 4" key="1">
    <citation type="submission" date="2018-04" db="EMBL/GenBank/DDBJ databases">
        <authorList>
            <person name="Zhang X."/>
            <person name="Yuan J."/>
            <person name="Li F."/>
            <person name="Xiang J."/>
        </authorList>
    </citation>
    <scope>NUCLEOTIDE SEQUENCE [LARGE SCALE GENOMIC DNA]</scope>
    <source>
        <tissue evidence="3">Muscle</tissue>
    </source>
</reference>